<reference evidence="1 2" key="3">
    <citation type="submission" date="2019-11" db="EMBL/GenBank/DDBJ databases">
        <title>A de novo genome assembly of a pear dwarfing rootstock.</title>
        <authorList>
            <person name="Wang F."/>
            <person name="Wang J."/>
            <person name="Li S."/>
            <person name="Zhang Y."/>
            <person name="Fang M."/>
            <person name="Ma L."/>
            <person name="Zhao Y."/>
            <person name="Jiang S."/>
        </authorList>
    </citation>
    <scope>NUCLEOTIDE SEQUENCE [LARGE SCALE GENOMIC DNA]</scope>
    <source>
        <strain evidence="1">S2</strain>
        <tissue evidence="1">Leaf</tissue>
    </source>
</reference>
<dbReference type="Proteomes" id="UP000327157">
    <property type="component" value="Chromosome 8"/>
</dbReference>
<reference evidence="2" key="2">
    <citation type="submission" date="2019-10" db="EMBL/GenBank/DDBJ databases">
        <title>A de novo genome assembly of a pear dwarfing rootstock.</title>
        <authorList>
            <person name="Wang F."/>
            <person name="Wang J."/>
            <person name="Li S."/>
            <person name="Zhang Y."/>
            <person name="Fang M."/>
            <person name="Ma L."/>
            <person name="Zhao Y."/>
            <person name="Jiang S."/>
        </authorList>
    </citation>
    <scope>NUCLEOTIDE SEQUENCE [LARGE SCALE GENOMIC DNA]</scope>
</reference>
<reference evidence="1 2" key="1">
    <citation type="submission" date="2019-09" db="EMBL/GenBank/DDBJ databases">
        <authorList>
            <person name="Ou C."/>
        </authorList>
    </citation>
    <scope>NUCLEOTIDE SEQUENCE [LARGE SCALE GENOMIC DNA]</scope>
    <source>
        <strain evidence="1">S2</strain>
        <tissue evidence="1">Leaf</tissue>
    </source>
</reference>
<organism evidence="1 2">
    <name type="scientific">Pyrus ussuriensis x Pyrus communis</name>
    <dbReference type="NCBI Taxonomy" id="2448454"/>
    <lineage>
        <taxon>Eukaryota</taxon>
        <taxon>Viridiplantae</taxon>
        <taxon>Streptophyta</taxon>
        <taxon>Embryophyta</taxon>
        <taxon>Tracheophyta</taxon>
        <taxon>Spermatophyta</taxon>
        <taxon>Magnoliopsida</taxon>
        <taxon>eudicotyledons</taxon>
        <taxon>Gunneridae</taxon>
        <taxon>Pentapetalae</taxon>
        <taxon>rosids</taxon>
        <taxon>fabids</taxon>
        <taxon>Rosales</taxon>
        <taxon>Rosaceae</taxon>
        <taxon>Amygdaloideae</taxon>
        <taxon>Maleae</taxon>
        <taxon>Pyrus</taxon>
    </lineage>
</organism>
<gene>
    <name evidence="1" type="ORF">D8674_033903</name>
</gene>
<accession>A0A5N5HNC2</accession>
<protein>
    <submittedName>
        <fullName evidence="1">DnaJ-like protein subfamily C member 3-like protein</fullName>
    </submittedName>
</protein>
<evidence type="ECO:0000313" key="1">
    <source>
        <dbReference type="EMBL" id="KAB2629108.1"/>
    </source>
</evidence>
<sequence>MLNLLCYEFVELYLCLVESIKVKRYSEALNDLNATIEADPFHCLKTLCSTSAMSLCVLKSQKQLNHGLLLIVIHTLSNWAISLPLVSRYDTAN</sequence>
<evidence type="ECO:0000313" key="2">
    <source>
        <dbReference type="Proteomes" id="UP000327157"/>
    </source>
</evidence>
<comment type="caution">
    <text evidence="1">The sequence shown here is derived from an EMBL/GenBank/DDBJ whole genome shotgun (WGS) entry which is preliminary data.</text>
</comment>
<proteinExistence type="predicted"/>
<name>A0A5N5HNC2_9ROSA</name>
<dbReference type="AlphaFoldDB" id="A0A5N5HNC2"/>
<dbReference type="EMBL" id="SMOL01000148">
    <property type="protein sequence ID" value="KAB2629108.1"/>
    <property type="molecule type" value="Genomic_DNA"/>
</dbReference>
<keyword evidence="2" id="KW-1185">Reference proteome</keyword>